<dbReference type="Gene3D" id="3.30.70.270">
    <property type="match status" value="1"/>
</dbReference>
<keyword evidence="5" id="KW-0547">Nucleotide-binding</keyword>
<protein>
    <recommendedName>
        <fullName evidence="2">CRISPR system single-strand-specific deoxyribonuclease Cas10/Csm1 (subtype III-A)</fullName>
    </recommendedName>
    <alternativeName>
        <fullName evidence="11">Cyclic oligoadenylate synthase</fullName>
    </alternativeName>
</protein>
<evidence type="ECO:0000256" key="6">
    <source>
        <dbReference type="ARBA" id="ARBA00022759"/>
    </source>
</evidence>
<evidence type="ECO:0000256" key="3">
    <source>
        <dbReference type="ARBA" id="ARBA00022679"/>
    </source>
</evidence>
<dbReference type="Pfam" id="PF18211">
    <property type="entry name" value="Csm1_B"/>
    <property type="match status" value="1"/>
</dbReference>
<dbReference type="PANTHER" id="PTHR36528:SF1">
    <property type="entry name" value="CRISPR SYSTEM SINGLE-STRAND-SPECIFIC DEOXYRIBONUCLEASE CAS10_CSM1 (SUBTYPE III-A)"/>
    <property type="match status" value="1"/>
</dbReference>
<dbReference type="PANTHER" id="PTHR36528">
    <property type="entry name" value="CRISPR SYSTEM SINGLE-STRAND-SPECIFIC DEOXYRIBONUCLEASE CAS10/CSM1 (SUBTYPE III-A)"/>
    <property type="match status" value="1"/>
</dbReference>
<reference evidence="13 14" key="1">
    <citation type="submission" date="2011-08" db="EMBL/GenBank/DDBJ databases">
        <title>The Genome Sequence of Selenomonas noxia F0398.</title>
        <authorList>
            <consortium name="The Broad Institute Genome Sequencing Platform"/>
            <person name="Earl A."/>
            <person name="Ward D."/>
            <person name="Feldgarden M."/>
            <person name="Gevers D."/>
            <person name="Izard J."/>
            <person name="Ganesan A."/>
            <person name="Blanton J.M."/>
            <person name="Baranova O.V."/>
            <person name="Tanner A.C."/>
            <person name="Dewhirst F.E."/>
            <person name="Young S.K."/>
            <person name="Zeng Q."/>
            <person name="Gargeya S."/>
            <person name="Fitzgerald M."/>
            <person name="Haas B."/>
            <person name="Abouelleil A."/>
            <person name="Alvarado L."/>
            <person name="Arachchi H.M."/>
            <person name="Berlin A."/>
            <person name="Brown A."/>
            <person name="Chapman S.B."/>
            <person name="Chen Z."/>
            <person name="Dunbar C."/>
            <person name="Freedman E."/>
            <person name="Gearin G."/>
            <person name="Gellesch M."/>
            <person name="Goldberg J."/>
            <person name="Griggs A."/>
            <person name="Gujja S."/>
            <person name="Heiman D."/>
            <person name="Howarth C."/>
            <person name="Larson L."/>
            <person name="Lui A."/>
            <person name="MacDonald P.J.P."/>
            <person name="Montmayeur A."/>
            <person name="Murphy C."/>
            <person name="Neiman D."/>
            <person name="Pearson M."/>
            <person name="Priest M."/>
            <person name="Roberts A."/>
            <person name="Saif S."/>
            <person name="Shea T."/>
            <person name="Shenoy N."/>
            <person name="Sisk P."/>
            <person name="Stolte C."/>
            <person name="Sykes S."/>
            <person name="Wortman J."/>
            <person name="Nusbaum C."/>
            <person name="Birren B."/>
        </authorList>
    </citation>
    <scope>NUCLEOTIDE SEQUENCE [LARGE SCALE GENOMIC DNA]</scope>
    <source>
        <strain evidence="13 14">F0398</strain>
    </source>
</reference>
<dbReference type="InterPro" id="IPR041062">
    <property type="entry name" value="Csm1_B"/>
</dbReference>
<evidence type="ECO:0000256" key="5">
    <source>
        <dbReference type="ARBA" id="ARBA00022741"/>
    </source>
</evidence>
<dbReference type="PROSITE" id="PS50887">
    <property type="entry name" value="GGDEF"/>
    <property type="match status" value="1"/>
</dbReference>
<keyword evidence="9" id="KW-0067">ATP-binding</keyword>
<dbReference type="Proteomes" id="UP000003175">
    <property type="component" value="Unassembled WGS sequence"/>
</dbReference>
<keyword evidence="7" id="KW-0378">Hydrolase</keyword>
<evidence type="ECO:0000256" key="2">
    <source>
        <dbReference type="ARBA" id="ARBA00014333"/>
    </source>
</evidence>
<comment type="similarity">
    <text evidence="1">Belongs to the CRISPR-associated Cas10/Csm1 family.</text>
</comment>
<evidence type="ECO:0000259" key="12">
    <source>
        <dbReference type="PROSITE" id="PS50887"/>
    </source>
</evidence>
<dbReference type="InterPro" id="IPR052117">
    <property type="entry name" value="Cas10/Csm1_subtype-III-A"/>
</dbReference>
<dbReference type="RefSeq" id="WP_006696609.1">
    <property type="nucleotide sequence ID" value="NZ_JH376859.1"/>
</dbReference>
<dbReference type="InterPro" id="IPR043128">
    <property type="entry name" value="Rev_trsase/Diguanyl_cyclase"/>
</dbReference>
<dbReference type="NCBIfam" id="TIGR02578">
    <property type="entry name" value="cas_TM1811_Csm1"/>
    <property type="match status" value="1"/>
</dbReference>
<dbReference type="InterPro" id="IPR054767">
    <property type="entry name" value="Cas10-Cmr2_palm2"/>
</dbReference>
<keyword evidence="4" id="KW-0540">Nuclease</keyword>
<comment type="caution">
    <text evidence="13">The sequence shown here is derived from an EMBL/GenBank/DDBJ whole genome shotgun (WGS) entry which is preliminary data.</text>
</comment>
<feature type="domain" description="GGDEF" evidence="12">
    <location>
        <begin position="505"/>
        <end position="662"/>
    </location>
</feature>
<dbReference type="CDD" id="cd09680">
    <property type="entry name" value="Cas10_III"/>
    <property type="match status" value="1"/>
</dbReference>
<keyword evidence="14" id="KW-1185">Reference proteome</keyword>
<keyword evidence="10" id="KW-0051">Antiviral defense</keyword>
<dbReference type="InterPro" id="IPR013408">
    <property type="entry name" value="Cas10/Csm1"/>
</dbReference>
<name>A0ABN0DPK1_9FIRM</name>
<evidence type="ECO:0000256" key="1">
    <source>
        <dbReference type="ARBA" id="ARBA00005700"/>
    </source>
</evidence>
<evidence type="ECO:0000256" key="8">
    <source>
        <dbReference type="ARBA" id="ARBA00022839"/>
    </source>
</evidence>
<dbReference type="Pfam" id="PF20824">
    <property type="entry name" value="Cmr2_hel_dom2"/>
    <property type="match status" value="1"/>
</dbReference>
<evidence type="ECO:0000256" key="7">
    <source>
        <dbReference type="ARBA" id="ARBA00022801"/>
    </source>
</evidence>
<gene>
    <name evidence="13" type="ORF">HMPREF9432_01352</name>
</gene>
<keyword evidence="8" id="KW-0269">Exonuclease</keyword>
<sequence length="795" mass="88311">MDDLCERIERAALLRAVRILAKRAHPSEQDADTVALSKFCAEDTTLLHTVCDSSDDGIGWILDTAEQLAAGGSSAMAHTEDNPPAYIESVFNYFGDTGREREGFPIRSLTDTSEMLFPQPLADLQEAERGYQQIFEDIAAHFTQKSPAQMPFGELLRVIEETMSYVPSPAGADISLYDYARMTAAYAAVLHRYAAAQDIHSAHTYEERGGEVLPAFLLVSADISGIQPFIYAIPSKGALKSLRGRSFYLEILLENIVDEILAACGISRSALLYTGGGHFYLLLPNTEDVQNILTRCHTEVNNWMLEHFGSSLYLAMAWTACTGAELAGQGTQEAFRRVSEGLSAEKLCRYSEEQLAAMFMPGSGWNKTRDKERECGVCRTSTAHLMPYPADPSIEACAMCSHLLKFGERILTKNAFCVSAERGAEALSLPGIGRTLYLTAEELDDVDRLSYKIERIYAKNAAYTGDLPAAHLWLGDYSARENKKVLEMEDLARRSGGMEDSTGIPRVGVMRADVDNLGAAFLAGFPSEYATMTRTAALSQRLSLFFKHYINDICHGKFSTHFSLFGREKKAARDVHIVYSGGDDIFLLGAWDDIVELAVDLRRAFLRFTSGKLHFSAGIGFFKDKCPIAEMARRTGDLESRAKDLRDADGRPKKDSVALFGAVTEGRSLAEFETHAQVYGWDDFIDNVCGEKLTFLHENCSFEEGGNGVRLNLGKSAVYRLLTLLEQDGQIQLARFAYMLARLDPGTKSPAQEAYRRVRAQLYEWYRAPSERRQLSTAFQLIIYSIREKGENIDG</sequence>
<evidence type="ECO:0000256" key="9">
    <source>
        <dbReference type="ARBA" id="ARBA00022840"/>
    </source>
</evidence>
<evidence type="ECO:0000313" key="14">
    <source>
        <dbReference type="Proteomes" id="UP000003175"/>
    </source>
</evidence>
<dbReference type="EMBL" id="ADGH01000012">
    <property type="protein sequence ID" value="EHG24502.1"/>
    <property type="molecule type" value="Genomic_DNA"/>
</dbReference>
<accession>A0ABN0DPK1</accession>
<proteinExistence type="inferred from homology"/>
<dbReference type="InterPro" id="IPR048693">
    <property type="entry name" value="Cmr2-like_C"/>
</dbReference>
<evidence type="ECO:0000256" key="4">
    <source>
        <dbReference type="ARBA" id="ARBA00022722"/>
    </source>
</evidence>
<evidence type="ECO:0000313" key="13">
    <source>
        <dbReference type="EMBL" id="EHG24502.1"/>
    </source>
</evidence>
<evidence type="ECO:0000256" key="10">
    <source>
        <dbReference type="ARBA" id="ARBA00023118"/>
    </source>
</evidence>
<keyword evidence="6" id="KW-0255">Endonuclease</keyword>
<dbReference type="Pfam" id="PF22335">
    <property type="entry name" value="Cas10-Cmr2_palm2"/>
    <property type="match status" value="1"/>
</dbReference>
<organism evidence="13 14">
    <name type="scientific">Selenomonas noxia F0398</name>
    <dbReference type="NCBI Taxonomy" id="702437"/>
    <lineage>
        <taxon>Bacteria</taxon>
        <taxon>Bacillati</taxon>
        <taxon>Bacillota</taxon>
        <taxon>Negativicutes</taxon>
        <taxon>Selenomonadales</taxon>
        <taxon>Selenomonadaceae</taxon>
        <taxon>Selenomonas</taxon>
    </lineage>
</organism>
<keyword evidence="3" id="KW-0808">Transferase</keyword>
<evidence type="ECO:0000256" key="11">
    <source>
        <dbReference type="ARBA" id="ARBA00032922"/>
    </source>
</evidence>
<dbReference type="InterPro" id="IPR000160">
    <property type="entry name" value="GGDEF_dom"/>
</dbReference>